<dbReference type="InterPro" id="IPR050697">
    <property type="entry name" value="Adenylyl/Guanylyl_Cyclase_3/4"/>
</dbReference>
<dbReference type="PROSITE" id="PS50125">
    <property type="entry name" value="GUANYLATE_CYCLASE_2"/>
    <property type="match status" value="1"/>
</dbReference>
<dbReference type="SMART" id="SM00044">
    <property type="entry name" value="CYCc"/>
    <property type="match status" value="1"/>
</dbReference>
<comment type="caution">
    <text evidence="2">The sequence shown here is derived from an EMBL/GenBank/DDBJ whole genome shotgun (WGS) entry which is preliminary data.</text>
</comment>
<dbReference type="SUPFAM" id="SSF55781">
    <property type="entry name" value="GAF domain-like"/>
    <property type="match status" value="1"/>
</dbReference>
<dbReference type="PANTHER" id="PTHR43081:SF1">
    <property type="entry name" value="ADENYLATE CYCLASE, TERMINAL-DIFFERENTIATION SPECIFIC"/>
    <property type="match status" value="1"/>
</dbReference>
<organism evidence="2 3">
    <name type="scientific">Candidatus Thalassospirochaeta sargassi</name>
    <dbReference type="NCBI Taxonomy" id="3119039"/>
    <lineage>
        <taxon>Bacteria</taxon>
        <taxon>Pseudomonadati</taxon>
        <taxon>Spirochaetota</taxon>
        <taxon>Spirochaetia</taxon>
        <taxon>Spirochaetales</taxon>
        <taxon>Spirochaetaceae</taxon>
        <taxon>Candidatus Thalassospirochaeta</taxon>
    </lineage>
</organism>
<dbReference type="InterPro" id="IPR035965">
    <property type="entry name" value="PAS-like_dom_sf"/>
</dbReference>
<dbReference type="GO" id="GO:0004016">
    <property type="term" value="F:adenylate cyclase activity"/>
    <property type="evidence" value="ECO:0007669"/>
    <property type="project" value="UniProtKB-ARBA"/>
</dbReference>
<gene>
    <name evidence="2" type="ORF">PQJ61_14875</name>
</gene>
<dbReference type="GO" id="GO:0006171">
    <property type="term" value="P:cAMP biosynthetic process"/>
    <property type="evidence" value="ECO:0007669"/>
    <property type="project" value="TreeGrafter"/>
</dbReference>
<feature type="domain" description="Guanylate cyclase" evidence="1">
    <location>
        <begin position="338"/>
        <end position="471"/>
    </location>
</feature>
<proteinExistence type="predicted"/>
<dbReference type="PANTHER" id="PTHR43081">
    <property type="entry name" value="ADENYLATE CYCLASE, TERMINAL-DIFFERENTIATION SPECIFIC-RELATED"/>
    <property type="match status" value="1"/>
</dbReference>
<dbReference type="InterPro" id="IPR001054">
    <property type="entry name" value="A/G_cyclase"/>
</dbReference>
<dbReference type="Gene3D" id="3.30.70.1230">
    <property type="entry name" value="Nucleotide cyclase"/>
    <property type="match status" value="1"/>
</dbReference>
<dbReference type="EMBL" id="JAQQAL010000040">
    <property type="protein sequence ID" value="MDC7228044.1"/>
    <property type="molecule type" value="Genomic_DNA"/>
</dbReference>
<protein>
    <submittedName>
        <fullName evidence="2">Adenylate/guanylate cyclase domain-containing protein</fullName>
    </submittedName>
</protein>
<dbReference type="AlphaFoldDB" id="A0AAJ1IEZ6"/>
<evidence type="ECO:0000313" key="2">
    <source>
        <dbReference type="EMBL" id="MDC7228044.1"/>
    </source>
</evidence>
<dbReference type="CDD" id="cd00130">
    <property type="entry name" value="PAS"/>
    <property type="match status" value="1"/>
</dbReference>
<name>A0AAJ1IEZ6_9SPIO</name>
<dbReference type="Gene3D" id="3.30.450.20">
    <property type="entry name" value="PAS domain"/>
    <property type="match status" value="1"/>
</dbReference>
<accession>A0AAJ1IEZ6</accession>
<reference evidence="2 3" key="1">
    <citation type="submission" date="2022-12" db="EMBL/GenBank/DDBJ databases">
        <title>Metagenome assembled genome from gulf of manar.</title>
        <authorList>
            <person name="Kohli P."/>
            <person name="Pk S."/>
            <person name="Venkata Ramana C."/>
            <person name="Sasikala C."/>
        </authorList>
    </citation>
    <scope>NUCLEOTIDE SEQUENCE [LARGE SCALE GENOMIC DNA]</scope>
    <source>
        <strain evidence="2">JB008</strain>
    </source>
</reference>
<dbReference type="SUPFAM" id="SSF55073">
    <property type="entry name" value="Nucleotide cyclase"/>
    <property type="match status" value="1"/>
</dbReference>
<sequence length="517" mass="57829">MKNENDILEETVRLCAALSQENKFSILISILVEQALDISKSELAGLYLYPEGNGNPKLVYKRGWYSLPAELSRRSELINFAEDCGETIVLLNRKASPFSGVLLDQKMNSGIILPLNVPTQRLGYLVLNSDKADFYRGGRFRFLESISKFAGGLLHNSVLYSQLQDHLRKIEAMERYQQSIFTSMSDLLITTSADGKIRYFNEAAERKLKLTEENLGQNLDGFFKKKLTPKVLRVINEADKNDDTILGLEGILKIPDGNIDYSLNITQLKGKRGAHEGLTLLFKDQSAEKEMKDRMKVAIEERRMIKDMFSRYLSNDIINHLMESPGLVSPGGSKKTATVFFADIRGYTAFSETKEPEVIIDILNEYFTEAVEIVINHGGYIDKFIGDCIMAAWGVPLSNEKEDAKKAVKCAVEIQRLVASKTRKFFRGQAESLKIGIGMHSGPLVAGNLGSSRRMDYSMIGDTVNLAARLEGVAGPNEIIITGDTRNMLDDSFNLEKRKPVTVKGKKQPIEIFNVAV</sequence>
<dbReference type="SUPFAM" id="SSF55785">
    <property type="entry name" value="PYP-like sensor domain (PAS domain)"/>
    <property type="match status" value="1"/>
</dbReference>
<evidence type="ECO:0000259" key="1">
    <source>
        <dbReference type="PROSITE" id="PS50125"/>
    </source>
</evidence>
<dbReference type="GO" id="GO:0035556">
    <property type="term" value="P:intracellular signal transduction"/>
    <property type="evidence" value="ECO:0007669"/>
    <property type="project" value="InterPro"/>
</dbReference>
<dbReference type="InterPro" id="IPR029787">
    <property type="entry name" value="Nucleotide_cyclase"/>
</dbReference>
<dbReference type="InterPro" id="IPR000014">
    <property type="entry name" value="PAS"/>
</dbReference>
<evidence type="ECO:0000313" key="3">
    <source>
        <dbReference type="Proteomes" id="UP001221217"/>
    </source>
</evidence>
<dbReference type="Proteomes" id="UP001221217">
    <property type="component" value="Unassembled WGS sequence"/>
</dbReference>
<dbReference type="Gene3D" id="3.30.450.40">
    <property type="match status" value="1"/>
</dbReference>
<dbReference type="InterPro" id="IPR029016">
    <property type="entry name" value="GAF-like_dom_sf"/>
</dbReference>
<dbReference type="CDD" id="cd07302">
    <property type="entry name" value="CHD"/>
    <property type="match status" value="1"/>
</dbReference>
<dbReference type="Pfam" id="PF00211">
    <property type="entry name" value="Guanylate_cyc"/>
    <property type="match status" value="1"/>
</dbReference>